<accession>A0A7D9K729</accession>
<dbReference type="InterPro" id="IPR005312">
    <property type="entry name" value="DUF1759"/>
</dbReference>
<dbReference type="AlphaFoldDB" id="A0A7D9K729"/>
<dbReference type="EMBL" id="CACRXK020029127">
    <property type="protein sequence ID" value="CAB4041902.1"/>
    <property type="molecule type" value="Genomic_DNA"/>
</dbReference>
<name>A0A7D9K729_PARCT</name>
<dbReference type="Proteomes" id="UP001152795">
    <property type="component" value="Unassembled WGS sequence"/>
</dbReference>
<evidence type="ECO:0000313" key="2">
    <source>
        <dbReference type="Proteomes" id="UP001152795"/>
    </source>
</evidence>
<dbReference type="Pfam" id="PF03564">
    <property type="entry name" value="DUF1759"/>
    <property type="match status" value="1"/>
</dbReference>
<evidence type="ECO:0000313" key="1">
    <source>
        <dbReference type="EMBL" id="CAB4041902.1"/>
    </source>
</evidence>
<sequence>MLIEDDKQFEEEEQWIEQCQETFLRLRIEAQYYMKKQTITDKKEKNMETEVISTPEENLPNLVQVNENDISAASEENQNNSEITAPISTQEVQDDNGQPRSSTNDSVHTSEYNEATVSHVNKSQSLFRIEKPKMPIFSGDVREYGTFKSDFTHLVESRYSKRDAITILRFCLQGKPLEMIKGIGQDYDAAWEYLEAVYGDPRFVADIITQDISKFKPMKEGEDARFCNLVHLVKRRLNTLKEVGRENGMNNNHMLAIIEQKMYADDRKVWSRHLQSGKSEATLETLILWMTCEMKSRMRATAPVRSSWQSPKHVGQFGGKEEGKYVNHKCWYCKTSEHWTDQCQKFLALDASDRLKVVKENHGCYSCLKRAGRTHNMSTCSRKRQCNEMVNGVQCKHFHHPLLHIKNKTLVSSVTTCGEAMLPTIRTESWVHRMPRNKSICY</sequence>
<reference evidence="1" key="1">
    <citation type="submission" date="2020-04" db="EMBL/GenBank/DDBJ databases">
        <authorList>
            <person name="Alioto T."/>
            <person name="Alioto T."/>
            <person name="Gomez Garrido J."/>
        </authorList>
    </citation>
    <scope>NUCLEOTIDE SEQUENCE</scope>
    <source>
        <strain evidence="1">A484AB</strain>
    </source>
</reference>
<keyword evidence="2" id="KW-1185">Reference proteome</keyword>
<proteinExistence type="predicted"/>
<protein>
    <submittedName>
        <fullName evidence="1">Uncharacterized protein</fullName>
    </submittedName>
</protein>
<comment type="caution">
    <text evidence="1">The sequence shown here is derived from an EMBL/GenBank/DDBJ whole genome shotgun (WGS) entry which is preliminary data.</text>
</comment>
<organism evidence="1 2">
    <name type="scientific">Paramuricea clavata</name>
    <name type="common">Red gorgonian</name>
    <name type="synonym">Violescent sea-whip</name>
    <dbReference type="NCBI Taxonomy" id="317549"/>
    <lineage>
        <taxon>Eukaryota</taxon>
        <taxon>Metazoa</taxon>
        <taxon>Cnidaria</taxon>
        <taxon>Anthozoa</taxon>
        <taxon>Octocorallia</taxon>
        <taxon>Malacalcyonacea</taxon>
        <taxon>Plexauridae</taxon>
        <taxon>Paramuricea</taxon>
    </lineage>
</organism>
<dbReference type="PANTHER" id="PTHR47331">
    <property type="entry name" value="PHD-TYPE DOMAIN-CONTAINING PROTEIN"/>
    <property type="match status" value="1"/>
</dbReference>
<gene>
    <name evidence="1" type="ORF">PACLA_8A078208</name>
</gene>
<dbReference type="PANTHER" id="PTHR47331:SF1">
    <property type="entry name" value="GAG-LIKE PROTEIN"/>
    <property type="match status" value="1"/>
</dbReference>
<dbReference type="OrthoDB" id="5984724at2759"/>